<comment type="subcellular location">
    <subcellularLocation>
        <location evidence="1">Membrane</location>
        <topology evidence="1">Multi-pass membrane protein</topology>
    </subcellularLocation>
</comment>
<feature type="transmembrane region" description="Helical" evidence="7">
    <location>
        <begin position="97"/>
        <end position="117"/>
    </location>
</feature>
<keyword evidence="3 7" id="KW-1133">Transmembrane helix</keyword>
<organism evidence="9 10">
    <name type="scientific">Paraphoma chrysanthemicola</name>
    <dbReference type="NCBI Taxonomy" id="798071"/>
    <lineage>
        <taxon>Eukaryota</taxon>
        <taxon>Fungi</taxon>
        <taxon>Dikarya</taxon>
        <taxon>Ascomycota</taxon>
        <taxon>Pezizomycotina</taxon>
        <taxon>Dothideomycetes</taxon>
        <taxon>Pleosporomycetidae</taxon>
        <taxon>Pleosporales</taxon>
        <taxon>Pleosporineae</taxon>
        <taxon>Phaeosphaeriaceae</taxon>
        <taxon>Paraphoma</taxon>
    </lineage>
</organism>
<evidence type="ECO:0000256" key="3">
    <source>
        <dbReference type="ARBA" id="ARBA00022989"/>
    </source>
</evidence>
<evidence type="ECO:0000313" key="9">
    <source>
        <dbReference type="EMBL" id="KAH7089833.1"/>
    </source>
</evidence>
<evidence type="ECO:0000256" key="4">
    <source>
        <dbReference type="ARBA" id="ARBA00023136"/>
    </source>
</evidence>
<comment type="caution">
    <text evidence="9">The sequence shown here is derived from an EMBL/GenBank/DDBJ whole genome shotgun (WGS) entry which is preliminary data.</text>
</comment>
<evidence type="ECO:0000256" key="5">
    <source>
        <dbReference type="ARBA" id="ARBA00038359"/>
    </source>
</evidence>
<feature type="transmembrane region" description="Helical" evidence="7">
    <location>
        <begin position="255"/>
        <end position="275"/>
    </location>
</feature>
<feature type="transmembrane region" description="Helical" evidence="7">
    <location>
        <begin position="23"/>
        <end position="45"/>
    </location>
</feature>
<dbReference type="PANTHER" id="PTHR33048">
    <property type="entry name" value="PTH11-LIKE INTEGRAL MEMBRANE PROTEIN (AFU_ORTHOLOGUE AFUA_5G11245)"/>
    <property type="match status" value="1"/>
</dbReference>
<feature type="transmembrane region" description="Helical" evidence="7">
    <location>
        <begin position="138"/>
        <end position="162"/>
    </location>
</feature>
<feature type="transmembrane region" description="Helical" evidence="7">
    <location>
        <begin position="215"/>
        <end position="235"/>
    </location>
</feature>
<dbReference type="Pfam" id="PF20684">
    <property type="entry name" value="Fung_rhodopsin"/>
    <property type="match status" value="1"/>
</dbReference>
<dbReference type="AlphaFoldDB" id="A0A8K0RC83"/>
<dbReference type="EMBL" id="JAGMVJ010000006">
    <property type="protein sequence ID" value="KAH7089833.1"/>
    <property type="molecule type" value="Genomic_DNA"/>
</dbReference>
<reference evidence="9" key="1">
    <citation type="journal article" date="2021" name="Nat. Commun.">
        <title>Genetic determinants of endophytism in the Arabidopsis root mycobiome.</title>
        <authorList>
            <person name="Mesny F."/>
            <person name="Miyauchi S."/>
            <person name="Thiergart T."/>
            <person name="Pickel B."/>
            <person name="Atanasova L."/>
            <person name="Karlsson M."/>
            <person name="Huettel B."/>
            <person name="Barry K.W."/>
            <person name="Haridas S."/>
            <person name="Chen C."/>
            <person name="Bauer D."/>
            <person name="Andreopoulos W."/>
            <person name="Pangilinan J."/>
            <person name="LaButti K."/>
            <person name="Riley R."/>
            <person name="Lipzen A."/>
            <person name="Clum A."/>
            <person name="Drula E."/>
            <person name="Henrissat B."/>
            <person name="Kohler A."/>
            <person name="Grigoriev I.V."/>
            <person name="Martin F.M."/>
            <person name="Hacquard S."/>
        </authorList>
    </citation>
    <scope>NUCLEOTIDE SEQUENCE</scope>
    <source>
        <strain evidence="9">MPI-SDFR-AT-0120</strain>
    </source>
</reference>
<dbReference type="OrthoDB" id="444631at2759"/>
<evidence type="ECO:0000259" key="8">
    <source>
        <dbReference type="Pfam" id="PF20684"/>
    </source>
</evidence>
<feature type="transmembrane region" description="Helical" evidence="7">
    <location>
        <begin position="182"/>
        <end position="203"/>
    </location>
</feature>
<evidence type="ECO:0000256" key="1">
    <source>
        <dbReference type="ARBA" id="ARBA00004141"/>
    </source>
</evidence>
<protein>
    <recommendedName>
        <fullName evidence="8">Rhodopsin domain-containing protein</fullName>
    </recommendedName>
</protein>
<accession>A0A8K0RC83</accession>
<evidence type="ECO:0000256" key="7">
    <source>
        <dbReference type="SAM" id="Phobius"/>
    </source>
</evidence>
<dbReference type="InterPro" id="IPR052337">
    <property type="entry name" value="SAT4-like"/>
</dbReference>
<gene>
    <name evidence="9" type="ORF">FB567DRAFT_310614</name>
</gene>
<evidence type="ECO:0000256" key="6">
    <source>
        <dbReference type="SAM" id="MobiDB-lite"/>
    </source>
</evidence>
<keyword evidence="2 7" id="KW-0812">Transmembrane</keyword>
<keyword evidence="4 7" id="KW-0472">Membrane</keyword>
<feature type="region of interest" description="Disordered" evidence="6">
    <location>
        <begin position="355"/>
        <end position="386"/>
    </location>
</feature>
<proteinExistence type="inferred from homology"/>
<dbReference type="InterPro" id="IPR049326">
    <property type="entry name" value="Rhodopsin_dom_fungi"/>
</dbReference>
<keyword evidence="10" id="KW-1185">Reference proteome</keyword>
<evidence type="ECO:0000313" key="10">
    <source>
        <dbReference type="Proteomes" id="UP000813461"/>
    </source>
</evidence>
<evidence type="ECO:0000256" key="2">
    <source>
        <dbReference type="ARBA" id="ARBA00022692"/>
    </source>
</evidence>
<comment type="similarity">
    <text evidence="5">Belongs to the SAT4 family.</text>
</comment>
<dbReference type="GO" id="GO:0016020">
    <property type="term" value="C:membrane"/>
    <property type="evidence" value="ECO:0007669"/>
    <property type="project" value="UniProtKB-SubCell"/>
</dbReference>
<dbReference type="PANTHER" id="PTHR33048:SF47">
    <property type="entry name" value="INTEGRAL MEMBRANE PROTEIN-RELATED"/>
    <property type="match status" value="1"/>
</dbReference>
<feature type="domain" description="Rhodopsin" evidence="8">
    <location>
        <begin position="41"/>
        <end position="280"/>
    </location>
</feature>
<name>A0A8K0RC83_9PLEO</name>
<dbReference type="Proteomes" id="UP000813461">
    <property type="component" value="Unassembled WGS sequence"/>
</dbReference>
<sequence length="386" mass="42768">MSATDNLSPEQLAALTNDSQSQLLINIVIAFTVLALVSVCLRMFTRLRYQAVGWEDYTIVIATVFTLATSVLQVLEAKAGMGRHTILIPFPEGIETILRYLFLSIITYNFSLTFIKVSIILQYQRIFTLREMRLPLQIAMGICVAWGVTTLFTSVFTCVPVSAYWRILEKANARCIKDERLWYTNAGINIATDIMVAVLPVQPIWGLQVPKRQKIALVGILSIGWFVCVVSILRLNSLVVVLNNPQDRMYYAAAGAYWSSIEINLGIVCASLPALKPLIVKIIPKFSTRHSSRGYGNPLSGAVGNNNYGLGSKATRTTTDDDMELATKSTNTNAFSSKSGQDSLGKSIYVTQHFEQHFEENGQSSDSESQKDLVESTAFPTPYAKH</sequence>